<proteinExistence type="predicted"/>
<organism evidence="3 4">
    <name type="scientific">Streptomyces yaizuensis</name>
    <dbReference type="NCBI Taxonomy" id="2989713"/>
    <lineage>
        <taxon>Bacteria</taxon>
        <taxon>Bacillati</taxon>
        <taxon>Actinomycetota</taxon>
        <taxon>Actinomycetes</taxon>
        <taxon>Kitasatosporales</taxon>
        <taxon>Streptomycetaceae</taxon>
        <taxon>Streptomyces</taxon>
    </lineage>
</organism>
<accession>A0ABQ5NTT3</accession>
<keyword evidence="2" id="KW-0472">Membrane</keyword>
<keyword evidence="2" id="KW-1133">Transmembrane helix</keyword>
<feature type="region of interest" description="Disordered" evidence="1">
    <location>
        <begin position="351"/>
        <end position="455"/>
    </location>
</feature>
<feature type="transmembrane region" description="Helical" evidence="2">
    <location>
        <begin position="167"/>
        <end position="187"/>
    </location>
</feature>
<gene>
    <name evidence="3" type="ORF">SYYSPA8_05665</name>
</gene>
<comment type="caution">
    <text evidence="3">The sequence shown here is derived from an EMBL/GenBank/DDBJ whole genome shotgun (WGS) entry which is preliminary data.</text>
</comment>
<sequence>MNPHRKSRTPAAPAGGLSRPVQGGLTVAGCVIAPLVAVGGGDGLRAALDFTTGVLSLVSLTASVAWGLVAGDRLLLSPRQRLLAQAVHRVTATAALGLLLLHATVKVSLGHVGAVGALIPFGLGTTGTAGLIGFGSLAGLLMVVAGATGALRSALAGHSRAAGRWRALHMLAYPAWCFALMHGLFAGRPADTWVVTLYCLALLGVSAALSLRLLPRPVRRRIADRVTAAFGQGGGLRTGNAAVRDSVVSLLPGAAESARAGGATDPATLADPSRSADPLWIDRLGGAPPWPRPGAGPPPSAPLETAREQPRLSAPAPRLYEAPPPSHATAGRSSAPGGTGMWAAYRAVSRAGAPSPAVPPGEAPTERIPVAGDIPAVRRRTDRETTERRADREAAAERQTVPGTQVRPAPSPQPPYRAPSATTDGPVPFGDRTAPGPLFPPPAQEPWDTTAGERQ</sequence>
<evidence type="ECO:0000256" key="1">
    <source>
        <dbReference type="SAM" id="MobiDB-lite"/>
    </source>
</evidence>
<protein>
    <submittedName>
        <fullName evidence="3">Membrane protein</fullName>
    </submittedName>
</protein>
<dbReference type="RefSeq" id="WP_323445839.1">
    <property type="nucleotide sequence ID" value="NZ_BSBI01000002.1"/>
</dbReference>
<feature type="compositionally biased region" description="Basic and acidic residues" evidence="1">
    <location>
        <begin position="379"/>
        <end position="396"/>
    </location>
</feature>
<dbReference type="Proteomes" id="UP001291653">
    <property type="component" value="Unassembled WGS sequence"/>
</dbReference>
<evidence type="ECO:0000313" key="3">
    <source>
        <dbReference type="EMBL" id="GLF93752.1"/>
    </source>
</evidence>
<feature type="region of interest" description="Disordered" evidence="1">
    <location>
        <begin position="257"/>
        <end position="337"/>
    </location>
</feature>
<dbReference type="PROSITE" id="PS51257">
    <property type="entry name" value="PROKAR_LIPOPROTEIN"/>
    <property type="match status" value="1"/>
</dbReference>
<name>A0ABQ5NTT3_9ACTN</name>
<feature type="transmembrane region" description="Helical" evidence="2">
    <location>
        <begin position="131"/>
        <end position="155"/>
    </location>
</feature>
<feature type="transmembrane region" description="Helical" evidence="2">
    <location>
        <begin position="193"/>
        <end position="214"/>
    </location>
</feature>
<feature type="transmembrane region" description="Helical" evidence="2">
    <location>
        <begin position="46"/>
        <end position="69"/>
    </location>
</feature>
<keyword evidence="4" id="KW-1185">Reference proteome</keyword>
<reference evidence="3 4" key="1">
    <citation type="submission" date="2022-10" db="EMBL/GenBank/DDBJ databases">
        <title>Draft genome sequence of Streptomyces sp. YSPA8.</title>
        <authorList>
            <person name="Moriuchi R."/>
            <person name="Dohra H."/>
            <person name="Yamamura H."/>
            <person name="Kodani S."/>
        </authorList>
    </citation>
    <scope>NUCLEOTIDE SEQUENCE [LARGE SCALE GENOMIC DNA]</scope>
    <source>
        <strain evidence="3 4">YSPA8</strain>
    </source>
</reference>
<feature type="compositionally biased region" description="Pro residues" evidence="1">
    <location>
        <begin position="288"/>
        <end position="301"/>
    </location>
</feature>
<evidence type="ECO:0000256" key="2">
    <source>
        <dbReference type="SAM" id="Phobius"/>
    </source>
</evidence>
<feature type="transmembrane region" description="Helical" evidence="2">
    <location>
        <begin position="90"/>
        <end position="119"/>
    </location>
</feature>
<keyword evidence="2" id="KW-0812">Transmembrane</keyword>
<dbReference type="EMBL" id="BSBI01000002">
    <property type="protein sequence ID" value="GLF93752.1"/>
    <property type="molecule type" value="Genomic_DNA"/>
</dbReference>
<feature type="transmembrane region" description="Helical" evidence="2">
    <location>
        <begin position="21"/>
        <end position="40"/>
    </location>
</feature>
<evidence type="ECO:0000313" key="4">
    <source>
        <dbReference type="Proteomes" id="UP001291653"/>
    </source>
</evidence>